<dbReference type="FunFam" id="3.30.420.10:FF:000054">
    <property type="entry name" value="Werner Syndrome-like exonuclease"/>
    <property type="match status" value="1"/>
</dbReference>
<dbReference type="PANTHER" id="PTHR13620:SF105">
    <property type="entry name" value="OS01G0737700 PROTEIN"/>
    <property type="match status" value="1"/>
</dbReference>
<accession>A0AAN9PEL3</accession>
<dbReference type="GO" id="GO:0003676">
    <property type="term" value="F:nucleic acid binding"/>
    <property type="evidence" value="ECO:0007669"/>
    <property type="project" value="InterPro"/>
</dbReference>
<name>A0AAN9PEL3_CLITE</name>
<dbReference type="Gene3D" id="3.30.420.10">
    <property type="entry name" value="Ribonuclease H-like superfamily/Ribonuclease H"/>
    <property type="match status" value="1"/>
</dbReference>
<keyword evidence="2" id="KW-0378">Hydrolase</keyword>
<sequence>MSDQKRPSDTLNFRFHDHTIQALPTSDPALVDSWLSNIGHNPIVGLDVEWRPCFKPKTSNPIATLQLSLGLRCLVFQILHAPFIPSSLVSFLADPNHTFVGVGIKEDVQKLLKDHSLRVANFLDLRSLAFDKLGDPQMKNAGIKKLGLLVLGLNVQKPKNVTMSRWDQPLLTPRQIEYAALDAFVSLEIGLRLIFMQKKDISNSNCISKKRKCDFEDVGISSSPVKEVNKCNQLPNEGSPRKQKQRKINERASAMKSTDDSFLVNDSPKKTCNMHPSVPGCVLEFGLGEKGKEGWGRAS</sequence>
<organism evidence="5 6">
    <name type="scientific">Clitoria ternatea</name>
    <name type="common">Butterfly pea</name>
    <dbReference type="NCBI Taxonomy" id="43366"/>
    <lineage>
        <taxon>Eukaryota</taxon>
        <taxon>Viridiplantae</taxon>
        <taxon>Streptophyta</taxon>
        <taxon>Embryophyta</taxon>
        <taxon>Tracheophyta</taxon>
        <taxon>Spermatophyta</taxon>
        <taxon>Magnoliopsida</taxon>
        <taxon>eudicotyledons</taxon>
        <taxon>Gunneridae</taxon>
        <taxon>Pentapetalae</taxon>
        <taxon>rosids</taxon>
        <taxon>fabids</taxon>
        <taxon>Fabales</taxon>
        <taxon>Fabaceae</taxon>
        <taxon>Papilionoideae</taxon>
        <taxon>50 kb inversion clade</taxon>
        <taxon>NPAAA clade</taxon>
        <taxon>indigoferoid/millettioid clade</taxon>
        <taxon>Phaseoleae</taxon>
        <taxon>Clitoria</taxon>
    </lineage>
</organism>
<evidence type="ECO:0000313" key="6">
    <source>
        <dbReference type="Proteomes" id="UP001359559"/>
    </source>
</evidence>
<dbReference type="CDD" id="cd06141">
    <property type="entry name" value="WRN_exo"/>
    <property type="match status" value="1"/>
</dbReference>
<evidence type="ECO:0000256" key="3">
    <source>
        <dbReference type="SAM" id="MobiDB-lite"/>
    </source>
</evidence>
<dbReference type="AlphaFoldDB" id="A0AAN9PEL3"/>
<feature type="region of interest" description="Disordered" evidence="3">
    <location>
        <begin position="229"/>
        <end position="267"/>
    </location>
</feature>
<evidence type="ECO:0000313" key="5">
    <source>
        <dbReference type="EMBL" id="KAK7294619.1"/>
    </source>
</evidence>
<dbReference type="InterPro" id="IPR012337">
    <property type="entry name" value="RNaseH-like_sf"/>
</dbReference>
<dbReference type="InterPro" id="IPR002562">
    <property type="entry name" value="3'-5'_exonuclease_dom"/>
</dbReference>
<evidence type="ECO:0000259" key="4">
    <source>
        <dbReference type="SMART" id="SM00474"/>
    </source>
</evidence>
<keyword evidence="6" id="KW-1185">Reference proteome</keyword>
<evidence type="ECO:0000256" key="1">
    <source>
        <dbReference type="ARBA" id="ARBA00022722"/>
    </source>
</evidence>
<dbReference type="InterPro" id="IPR036397">
    <property type="entry name" value="RNaseH_sf"/>
</dbReference>
<dbReference type="InterPro" id="IPR051132">
    <property type="entry name" value="3-5_Exonuclease_domain"/>
</dbReference>
<gene>
    <name evidence="5" type="ORF">RJT34_17508</name>
</gene>
<comment type="caution">
    <text evidence="5">The sequence shown here is derived from an EMBL/GenBank/DDBJ whole genome shotgun (WGS) entry which is preliminary data.</text>
</comment>
<reference evidence="5 6" key="1">
    <citation type="submission" date="2024-01" db="EMBL/GenBank/DDBJ databases">
        <title>The genomes of 5 underutilized Papilionoideae crops provide insights into root nodulation and disease resistance.</title>
        <authorList>
            <person name="Yuan L."/>
        </authorList>
    </citation>
    <scope>NUCLEOTIDE SEQUENCE [LARGE SCALE GENOMIC DNA]</scope>
    <source>
        <strain evidence="5">LY-2023</strain>
        <tissue evidence="5">Leaf</tissue>
    </source>
</reference>
<dbReference type="Proteomes" id="UP001359559">
    <property type="component" value="Unassembled WGS sequence"/>
</dbReference>
<proteinExistence type="predicted"/>
<dbReference type="Pfam" id="PF01612">
    <property type="entry name" value="DNA_pol_A_exo1"/>
    <property type="match status" value="1"/>
</dbReference>
<dbReference type="GO" id="GO:0008408">
    <property type="term" value="F:3'-5' exonuclease activity"/>
    <property type="evidence" value="ECO:0007669"/>
    <property type="project" value="InterPro"/>
</dbReference>
<feature type="domain" description="3'-5' exonuclease" evidence="4">
    <location>
        <begin position="26"/>
        <end position="200"/>
    </location>
</feature>
<dbReference type="SMART" id="SM00474">
    <property type="entry name" value="35EXOc"/>
    <property type="match status" value="1"/>
</dbReference>
<dbReference type="GO" id="GO:0005737">
    <property type="term" value="C:cytoplasm"/>
    <property type="evidence" value="ECO:0007669"/>
    <property type="project" value="TreeGrafter"/>
</dbReference>
<evidence type="ECO:0000256" key="2">
    <source>
        <dbReference type="ARBA" id="ARBA00022801"/>
    </source>
</evidence>
<protein>
    <recommendedName>
        <fullName evidence="4">3'-5' exonuclease domain-containing protein</fullName>
    </recommendedName>
</protein>
<dbReference type="PANTHER" id="PTHR13620">
    <property type="entry name" value="3-5 EXONUCLEASE"/>
    <property type="match status" value="1"/>
</dbReference>
<dbReference type="SUPFAM" id="SSF53098">
    <property type="entry name" value="Ribonuclease H-like"/>
    <property type="match status" value="1"/>
</dbReference>
<keyword evidence="1" id="KW-0540">Nuclease</keyword>
<dbReference type="GO" id="GO:0006139">
    <property type="term" value="P:nucleobase-containing compound metabolic process"/>
    <property type="evidence" value="ECO:0007669"/>
    <property type="project" value="InterPro"/>
</dbReference>
<dbReference type="GO" id="GO:0005634">
    <property type="term" value="C:nucleus"/>
    <property type="evidence" value="ECO:0007669"/>
    <property type="project" value="TreeGrafter"/>
</dbReference>
<dbReference type="EMBL" id="JAYKXN010000004">
    <property type="protein sequence ID" value="KAK7294619.1"/>
    <property type="molecule type" value="Genomic_DNA"/>
</dbReference>